<organism evidence="1 2">
    <name type="scientific">Elysia crispata</name>
    <name type="common">lettuce slug</name>
    <dbReference type="NCBI Taxonomy" id="231223"/>
    <lineage>
        <taxon>Eukaryota</taxon>
        <taxon>Metazoa</taxon>
        <taxon>Spiralia</taxon>
        <taxon>Lophotrochozoa</taxon>
        <taxon>Mollusca</taxon>
        <taxon>Gastropoda</taxon>
        <taxon>Heterobranchia</taxon>
        <taxon>Euthyneura</taxon>
        <taxon>Panpulmonata</taxon>
        <taxon>Sacoglossa</taxon>
        <taxon>Placobranchoidea</taxon>
        <taxon>Plakobranchidae</taxon>
        <taxon>Elysia</taxon>
    </lineage>
</organism>
<reference evidence="1" key="1">
    <citation type="journal article" date="2023" name="G3 (Bethesda)">
        <title>A reference genome for the long-term kleptoplast-retaining sea slug Elysia crispata morphotype clarki.</title>
        <authorList>
            <person name="Eastman K.E."/>
            <person name="Pendleton A.L."/>
            <person name="Shaikh M.A."/>
            <person name="Suttiyut T."/>
            <person name="Ogas R."/>
            <person name="Tomko P."/>
            <person name="Gavelis G."/>
            <person name="Widhalm J.R."/>
            <person name="Wisecaver J.H."/>
        </authorList>
    </citation>
    <scope>NUCLEOTIDE SEQUENCE</scope>
    <source>
        <strain evidence="1">ECLA1</strain>
    </source>
</reference>
<protein>
    <submittedName>
        <fullName evidence="1">Uncharacterized protein</fullName>
    </submittedName>
</protein>
<proteinExistence type="predicted"/>
<keyword evidence="2" id="KW-1185">Reference proteome</keyword>
<sequence length="113" mass="12756">MLLVPSSRQLRDTQQFLAMTWSHGLPCLPKRKSSQPMDTSLGRGCLMPDVTVLPISPVTQFSSGCREKKKVFNVAGPQYYPDKPEIRAFVFSSVHNDVKTRDLILCYHMDAVN</sequence>
<name>A0AAE1DCG3_9GAST</name>
<evidence type="ECO:0000313" key="2">
    <source>
        <dbReference type="Proteomes" id="UP001283361"/>
    </source>
</evidence>
<dbReference type="Proteomes" id="UP001283361">
    <property type="component" value="Unassembled WGS sequence"/>
</dbReference>
<evidence type="ECO:0000313" key="1">
    <source>
        <dbReference type="EMBL" id="KAK3765332.1"/>
    </source>
</evidence>
<gene>
    <name evidence="1" type="ORF">RRG08_006367</name>
</gene>
<dbReference type="EMBL" id="JAWDGP010004319">
    <property type="protein sequence ID" value="KAK3765332.1"/>
    <property type="molecule type" value="Genomic_DNA"/>
</dbReference>
<comment type="caution">
    <text evidence="1">The sequence shown here is derived from an EMBL/GenBank/DDBJ whole genome shotgun (WGS) entry which is preliminary data.</text>
</comment>
<dbReference type="AlphaFoldDB" id="A0AAE1DCG3"/>
<accession>A0AAE1DCG3</accession>